<dbReference type="Gene3D" id="3.30.2310.20">
    <property type="entry name" value="RelE-like"/>
    <property type="match status" value="1"/>
</dbReference>
<name>A0A450YCM3_9GAMM</name>
<reference evidence="1" key="1">
    <citation type="submission" date="2019-02" db="EMBL/GenBank/DDBJ databases">
        <authorList>
            <person name="Gruber-Vodicka R. H."/>
            <person name="Seah K. B. B."/>
        </authorList>
    </citation>
    <scope>NUCLEOTIDE SEQUENCE</scope>
    <source>
        <strain evidence="1">BECK_BZ125</strain>
    </source>
</reference>
<sequence>MTLLLDIHALLCFCLDDPKLSPTARRSIASMENKVLVSLASLWEIAIEIGNGPCYYAALHKPWQRRLWKHSAVKELRRLSKRLLAKIVGATEELAKNPFPAGSRKIIGAKHTHGIRIGDYFVYFPLGFINESSFRSG</sequence>
<dbReference type="AlphaFoldDB" id="A0A450YCM3"/>
<accession>A0A450YCM3</accession>
<gene>
    <name evidence="1" type="ORF">BECKTC1821E_GA0114239_100483</name>
</gene>
<protein>
    <submittedName>
        <fullName evidence="1">PIN domain nuclease, a component of toxin-antitoxin system (PIN domain)</fullName>
    </submittedName>
</protein>
<organism evidence="1">
    <name type="scientific">Candidatus Kentrum sp. TC</name>
    <dbReference type="NCBI Taxonomy" id="2126339"/>
    <lineage>
        <taxon>Bacteria</taxon>
        <taxon>Pseudomonadati</taxon>
        <taxon>Pseudomonadota</taxon>
        <taxon>Gammaproteobacteria</taxon>
        <taxon>Candidatus Kentrum</taxon>
    </lineage>
</organism>
<proteinExistence type="predicted"/>
<dbReference type="SUPFAM" id="SSF143011">
    <property type="entry name" value="RelE-like"/>
    <property type="match status" value="1"/>
</dbReference>
<dbReference type="EMBL" id="CAADFT010000004">
    <property type="protein sequence ID" value="VFK39296.1"/>
    <property type="molecule type" value="Genomic_DNA"/>
</dbReference>
<evidence type="ECO:0000313" key="1">
    <source>
        <dbReference type="EMBL" id="VFK39296.1"/>
    </source>
</evidence>
<dbReference type="InterPro" id="IPR035093">
    <property type="entry name" value="RelE/ParE_toxin_dom_sf"/>
</dbReference>